<dbReference type="AlphaFoldDB" id="A0A5B8VK91"/>
<proteinExistence type="predicted"/>
<evidence type="ECO:0000313" key="2">
    <source>
        <dbReference type="Proteomes" id="UP000321291"/>
    </source>
</evidence>
<dbReference type="KEGG" id="agi:FSB73_07925"/>
<keyword evidence="2" id="KW-1185">Reference proteome</keyword>
<sequence>MQYTLYNTPRGGLASCIIDNGTNGCIGSNFYQYTLSNNNMKRYTYKPLVWLAFGVAGIGSPAFGQKQVTHQSQYWVRYFGKYKLSDDWSLNLEIEDRRFFKNNRQSNWFLPRVAVERKLGKGWAAGAGFSYYLASSPADPDQETVVTAPELRPHQYLTSSQNLGDLGIQHRFQFEERWIHNSTSTELTDGYHYQGRARYRFQLKYPLIKQKSAAGTLTAVAFDEILLNVGHSIVANTFDQNRIYAGLNYGLSKSFQVELGYLNWFQERSSGQQYYHRDIARLTIYHNLKLY</sequence>
<name>A0A5B8VK91_9BACT</name>
<organism evidence="1 2">
    <name type="scientific">Arachidicoccus ginsenosidivorans</name>
    <dbReference type="NCBI Taxonomy" id="496057"/>
    <lineage>
        <taxon>Bacteria</taxon>
        <taxon>Pseudomonadati</taxon>
        <taxon>Bacteroidota</taxon>
        <taxon>Chitinophagia</taxon>
        <taxon>Chitinophagales</taxon>
        <taxon>Chitinophagaceae</taxon>
        <taxon>Arachidicoccus</taxon>
    </lineage>
</organism>
<reference evidence="1 2" key="1">
    <citation type="journal article" date="2017" name="Int. J. Syst. Evol. Microbiol.">
        <title>Arachidicoccus ginsenosidivorans sp. nov., with ginsenoside-converting activity isolated from ginseng cultivating soil.</title>
        <authorList>
            <person name="Siddiqi M.Z."/>
            <person name="Aslam Z."/>
            <person name="Im W.T."/>
        </authorList>
    </citation>
    <scope>NUCLEOTIDE SEQUENCE [LARGE SCALE GENOMIC DNA]</scope>
    <source>
        <strain evidence="1 2">Gsoil 809</strain>
    </source>
</reference>
<dbReference type="Pfam" id="PF10677">
    <property type="entry name" value="DUF2490"/>
    <property type="match status" value="1"/>
</dbReference>
<dbReference type="InterPro" id="IPR019619">
    <property type="entry name" value="DUF2490"/>
</dbReference>
<dbReference type="Proteomes" id="UP000321291">
    <property type="component" value="Chromosome"/>
</dbReference>
<dbReference type="EMBL" id="CP042434">
    <property type="protein sequence ID" value="QEC71603.1"/>
    <property type="molecule type" value="Genomic_DNA"/>
</dbReference>
<accession>A0A5B8VK91</accession>
<gene>
    <name evidence="1" type="ORF">FSB73_07925</name>
</gene>
<protein>
    <submittedName>
        <fullName evidence="1">DUF2490 domain-containing protein</fullName>
    </submittedName>
</protein>
<evidence type="ECO:0000313" key="1">
    <source>
        <dbReference type="EMBL" id="QEC71603.1"/>
    </source>
</evidence>